<feature type="binding site" evidence="9">
    <location>
        <position position="212"/>
    </location>
    <ligand>
        <name>Zn(2+)</name>
        <dbReference type="ChEBI" id="CHEBI:29105"/>
    </ligand>
</feature>
<dbReference type="AlphaFoldDB" id="A0A1F7JKW2"/>
<keyword evidence="9" id="KW-0963">Cytoplasm</keyword>
<evidence type="ECO:0000313" key="12">
    <source>
        <dbReference type="Proteomes" id="UP000176376"/>
    </source>
</evidence>
<keyword evidence="8 9" id="KW-0030">Aminoacyl-tRNA synthetase</keyword>
<dbReference type="GO" id="GO:0005524">
    <property type="term" value="F:ATP binding"/>
    <property type="evidence" value="ECO:0007669"/>
    <property type="project" value="UniProtKB-UniRule"/>
</dbReference>
<dbReference type="InterPro" id="IPR032678">
    <property type="entry name" value="tRNA-synt_1_cat_dom"/>
</dbReference>
<feature type="short sequence motif" description="'HIGH' region" evidence="9">
    <location>
        <begin position="30"/>
        <end position="40"/>
    </location>
</feature>
<comment type="similarity">
    <text evidence="9">Belongs to the class-I aminoacyl-tRNA synthetase family.</text>
</comment>
<organism evidence="11 12">
    <name type="scientific">Candidatus Roizmanbacteria bacterium RIFCSPLOWO2_02_FULL_38_10</name>
    <dbReference type="NCBI Taxonomy" id="1802074"/>
    <lineage>
        <taxon>Bacteria</taxon>
        <taxon>Candidatus Roizmaniibacteriota</taxon>
    </lineage>
</organism>
<name>A0A1F7JKW2_9BACT</name>
<keyword evidence="3 9" id="KW-0479">Metal-binding</keyword>
<dbReference type="PRINTS" id="PR00983">
    <property type="entry name" value="TRNASYNTHCYS"/>
</dbReference>
<evidence type="ECO:0000256" key="2">
    <source>
        <dbReference type="ARBA" id="ARBA00022598"/>
    </source>
</evidence>
<dbReference type="EMBL" id="MGAY01000043">
    <property type="protein sequence ID" value="OGK56259.1"/>
    <property type="molecule type" value="Genomic_DNA"/>
</dbReference>
<protein>
    <recommendedName>
        <fullName evidence="9">Cysteine--tRNA ligase</fullName>
        <ecNumber evidence="9">6.1.1.16</ecNumber>
    </recommendedName>
    <alternativeName>
        <fullName evidence="9">Cysteinyl-tRNA synthetase</fullName>
        <shortName evidence="9">CysRS</shortName>
    </alternativeName>
</protein>
<dbReference type="GO" id="GO:0008270">
    <property type="term" value="F:zinc ion binding"/>
    <property type="evidence" value="ECO:0007669"/>
    <property type="project" value="UniProtKB-UniRule"/>
</dbReference>
<feature type="domain" description="tRNA synthetases class I catalytic" evidence="10">
    <location>
        <begin position="15"/>
        <end position="317"/>
    </location>
</feature>
<accession>A0A1F7JKW2</accession>
<comment type="caution">
    <text evidence="11">The sequence shown here is derived from an EMBL/GenBank/DDBJ whole genome shotgun (WGS) entry which is preliminary data.</text>
</comment>
<keyword evidence="5 9" id="KW-0862">Zinc</keyword>
<evidence type="ECO:0000256" key="1">
    <source>
        <dbReference type="ARBA" id="ARBA00011245"/>
    </source>
</evidence>
<feature type="short sequence motif" description="'KMSKS' region" evidence="9">
    <location>
        <begin position="270"/>
        <end position="274"/>
    </location>
</feature>
<dbReference type="PANTHER" id="PTHR10890">
    <property type="entry name" value="CYSTEINYL-TRNA SYNTHETASE"/>
    <property type="match status" value="1"/>
</dbReference>
<dbReference type="Proteomes" id="UP000176376">
    <property type="component" value="Unassembled WGS sequence"/>
</dbReference>
<feature type="binding site" evidence="9">
    <location>
        <position position="28"/>
    </location>
    <ligand>
        <name>Zn(2+)</name>
        <dbReference type="ChEBI" id="CHEBI:29105"/>
    </ligand>
</feature>
<dbReference type="CDD" id="cd00672">
    <property type="entry name" value="CysRS_core"/>
    <property type="match status" value="1"/>
</dbReference>
<dbReference type="SUPFAM" id="SSF52374">
    <property type="entry name" value="Nucleotidylyl transferase"/>
    <property type="match status" value="1"/>
</dbReference>
<evidence type="ECO:0000256" key="3">
    <source>
        <dbReference type="ARBA" id="ARBA00022723"/>
    </source>
</evidence>
<keyword evidence="7 9" id="KW-0648">Protein biosynthesis</keyword>
<evidence type="ECO:0000256" key="4">
    <source>
        <dbReference type="ARBA" id="ARBA00022741"/>
    </source>
</evidence>
<comment type="subunit">
    <text evidence="1 9">Monomer.</text>
</comment>
<evidence type="ECO:0000256" key="9">
    <source>
        <dbReference type="HAMAP-Rule" id="MF_00041"/>
    </source>
</evidence>
<dbReference type="NCBIfam" id="TIGR00435">
    <property type="entry name" value="cysS"/>
    <property type="match status" value="1"/>
</dbReference>
<comment type="catalytic activity">
    <reaction evidence="9">
        <text>tRNA(Cys) + L-cysteine + ATP = L-cysteinyl-tRNA(Cys) + AMP + diphosphate</text>
        <dbReference type="Rhea" id="RHEA:17773"/>
        <dbReference type="Rhea" id="RHEA-COMP:9661"/>
        <dbReference type="Rhea" id="RHEA-COMP:9679"/>
        <dbReference type="ChEBI" id="CHEBI:30616"/>
        <dbReference type="ChEBI" id="CHEBI:33019"/>
        <dbReference type="ChEBI" id="CHEBI:35235"/>
        <dbReference type="ChEBI" id="CHEBI:78442"/>
        <dbReference type="ChEBI" id="CHEBI:78517"/>
        <dbReference type="ChEBI" id="CHEBI:456215"/>
        <dbReference type="EC" id="6.1.1.16"/>
    </reaction>
</comment>
<evidence type="ECO:0000259" key="10">
    <source>
        <dbReference type="Pfam" id="PF01406"/>
    </source>
</evidence>
<keyword evidence="6 9" id="KW-0067">ATP-binding</keyword>
<dbReference type="GO" id="GO:0004817">
    <property type="term" value="F:cysteine-tRNA ligase activity"/>
    <property type="evidence" value="ECO:0007669"/>
    <property type="project" value="UniProtKB-UniRule"/>
</dbReference>
<comment type="cofactor">
    <cofactor evidence="9">
        <name>Zn(2+)</name>
        <dbReference type="ChEBI" id="CHEBI:29105"/>
    </cofactor>
    <text evidence="9">Binds 1 zinc ion per subunit.</text>
</comment>
<feature type="binding site" evidence="9">
    <location>
        <position position="273"/>
    </location>
    <ligand>
        <name>ATP</name>
        <dbReference type="ChEBI" id="CHEBI:30616"/>
    </ligand>
</feature>
<feature type="binding site" evidence="9">
    <location>
        <position position="237"/>
    </location>
    <ligand>
        <name>Zn(2+)</name>
        <dbReference type="ChEBI" id="CHEBI:29105"/>
    </ligand>
</feature>
<evidence type="ECO:0000256" key="8">
    <source>
        <dbReference type="ARBA" id="ARBA00023146"/>
    </source>
</evidence>
<dbReference type="STRING" id="1802074.A3J15_03555"/>
<dbReference type="InterPro" id="IPR014729">
    <property type="entry name" value="Rossmann-like_a/b/a_fold"/>
</dbReference>
<keyword evidence="2 9" id="KW-0436">Ligase</keyword>
<dbReference type="Pfam" id="PF01406">
    <property type="entry name" value="tRNA-synt_1e"/>
    <property type="match status" value="1"/>
</dbReference>
<evidence type="ECO:0000256" key="7">
    <source>
        <dbReference type="ARBA" id="ARBA00022917"/>
    </source>
</evidence>
<keyword evidence="4 9" id="KW-0547">Nucleotide-binding</keyword>
<feature type="binding site" evidence="9">
    <location>
        <position position="241"/>
    </location>
    <ligand>
        <name>Zn(2+)</name>
        <dbReference type="ChEBI" id="CHEBI:29105"/>
    </ligand>
</feature>
<dbReference type="Gene3D" id="3.40.50.620">
    <property type="entry name" value="HUPs"/>
    <property type="match status" value="1"/>
</dbReference>
<dbReference type="EC" id="6.1.1.16" evidence="9"/>
<sequence>MIKFYNSSSRKLEVFRPINPKEVKIYVCGITPYDASHLGHAFVFTIFDTLIRFLEFNGFGVKYVQNITDVDDDILKKAKETGKNWEKLGQRWIADLLNDFDFLNIERPSTMPRASEAIDSIIQIIKSLEAKKLTYLKAGNVYFATDEYKHYGRLSRLTIEQMLKISAIRGNDVKDPNKENPLDFILWQKSKKDEPSWTSPWGDGRPGWHIECSAMNLEHLGSQIDIHGGGSDLIFPHHDSEIAQSESYTDKKPFVKYWIHCGMVLYEAEKMSKSLGNLIFIKDLKKKYSSNAIRWLLLSNHYRRPWEYEEEDLKECQKIVNHVEIILQTGADSVAQQPHQVLPRHGGVRAWMGPPVSRHLPPTFLQSLSSDFNTPKALEILKKTKDLQVRKEMWNLLGFKLK</sequence>
<dbReference type="GO" id="GO:0006423">
    <property type="term" value="P:cysteinyl-tRNA aminoacylation"/>
    <property type="evidence" value="ECO:0007669"/>
    <property type="project" value="UniProtKB-UniRule"/>
</dbReference>
<evidence type="ECO:0000256" key="6">
    <source>
        <dbReference type="ARBA" id="ARBA00022840"/>
    </source>
</evidence>
<evidence type="ECO:0000313" key="11">
    <source>
        <dbReference type="EMBL" id="OGK56259.1"/>
    </source>
</evidence>
<dbReference type="GO" id="GO:0005829">
    <property type="term" value="C:cytosol"/>
    <property type="evidence" value="ECO:0007669"/>
    <property type="project" value="TreeGrafter"/>
</dbReference>
<dbReference type="PANTHER" id="PTHR10890:SF3">
    <property type="entry name" value="CYSTEINE--TRNA LIGASE, CYTOPLASMIC"/>
    <property type="match status" value="1"/>
</dbReference>
<dbReference type="HAMAP" id="MF_00041">
    <property type="entry name" value="Cys_tRNA_synth"/>
    <property type="match status" value="1"/>
</dbReference>
<comment type="subcellular location">
    <subcellularLocation>
        <location evidence="9">Cytoplasm</location>
    </subcellularLocation>
</comment>
<dbReference type="InterPro" id="IPR015803">
    <property type="entry name" value="Cys-tRNA-ligase"/>
</dbReference>
<dbReference type="InterPro" id="IPR024909">
    <property type="entry name" value="Cys-tRNA/MSH_ligase"/>
</dbReference>
<evidence type="ECO:0000256" key="5">
    <source>
        <dbReference type="ARBA" id="ARBA00022833"/>
    </source>
</evidence>
<proteinExistence type="inferred from homology"/>
<gene>
    <name evidence="9" type="primary">cysS</name>
    <name evidence="11" type="ORF">A3J15_03555</name>
</gene>
<reference evidence="11 12" key="1">
    <citation type="journal article" date="2016" name="Nat. Commun.">
        <title>Thousands of microbial genomes shed light on interconnected biogeochemical processes in an aquifer system.</title>
        <authorList>
            <person name="Anantharaman K."/>
            <person name="Brown C.T."/>
            <person name="Hug L.A."/>
            <person name="Sharon I."/>
            <person name="Castelle C.J."/>
            <person name="Probst A.J."/>
            <person name="Thomas B.C."/>
            <person name="Singh A."/>
            <person name="Wilkins M.J."/>
            <person name="Karaoz U."/>
            <person name="Brodie E.L."/>
            <person name="Williams K.H."/>
            <person name="Hubbard S.S."/>
            <person name="Banfield J.F."/>
        </authorList>
    </citation>
    <scope>NUCLEOTIDE SEQUENCE [LARGE SCALE GENOMIC DNA]</scope>
</reference>